<dbReference type="AlphaFoldDB" id="A0A4U0XP21"/>
<accession>A0A4U0XP21</accession>
<comment type="caution">
    <text evidence="1">The sequence shown here is derived from an EMBL/GenBank/DDBJ whole genome shotgun (WGS) entry which is preliminary data.</text>
</comment>
<proteinExistence type="predicted"/>
<reference evidence="1 2" key="1">
    <citation type="submission" date="2017-03" db="EMBL/GenBank/DDBJ databases">
        <title>Genomes of endolithic fungi from Antarctica.</title>
        <authorList>
            <person name="Coleine C."/>
            <person name="Masonjones S."/>
            <person name="Stajich J.E."/>
        </authorList>
    </citation>
    <scope>NUCLEOTIDE SEQUENCE [LARGE SCALE GENOMIC DNA]</scope>
    <source>
        <strain evidence="1 2">CCFEE 5184</strain>
    </source>
</reference>
<organism evidence="1 2">
    <name type="scientific">Friedmanniomyces simplex</name>
    <dbReference type="NCBI Taxonomy" id="329884"/>
    <lineage>
        <taxon>Eukaryota</taxon>
        <taxon>Fungi</taxon>
        <taxon>Dikarya</taxon>
        <taxon>Ascomycota</taxon>
        <taxon>Pezizomycotina</taxon>
        <taxon>Dothideomycetes</taxon>
        <taxon>Dothideomycetidae</taxon>
        <taxon>Mycosphaerellales</taxon>
        <taxon>Teratosphaeriaceae</taxon>
        <taxon>Friedmanniomyces</taxon>
    </lineage>
</organism>
<evidence type="ECO:0000313" key="2">
    <source>
        <dbReference type="Proteomes" id="UP000309340"/>
    </source>
</evidence>
<dbReference type="Proteomes" id="UP000309340">
    <property type="component" value="Unassembled WGS sequence"/>
</dbReference>
<protein>
    <submittedName>
        <fullName evidence="1">Uncharacterized protein</fullName>
    </submittedName>
</protein>
<gene>
    <name evidence="1" type="ORF">B0A55_10046</name>
</gene>
<dbReference type="OrthoDB" id="10265068at2759"/>
<dbReference type="EMBL" id="NAJQ01000158">
    <property type="protein sequence ID" value="TKA76605.1"/>
    <property type="molecule type" value="Genomic_DNA"/>
</dbReference>
<name>A0A4U0XP21_9PEZI</name>
<keyword evidence="2" id="KW-1185">Reference proteome</keyword>
<evidence type="ECO:0000313" key="1">
    <source>
        <dbReference type="EMBL" id="TKA76605.1"/>
    </source>
</evidence>
<sequence>MAVAPTAVLNLEYLDRVQAVRMKGRQDRFVANGMVYRSARTEEIVRYNMSDDPLNEERYAPDQASGPRLRARTMLIGTGSRVLVTCIFLKKIKAVQAEHLLGAFLEEYSTPERLRSADLKDI</sequence>